<evidence type="ECO:0000313" key="3">
    <source>
        <dbReference type="Proteomes" id="UP000026915"/>
    </source>
</evidence>
<proteinExistence type="predicted"/>
<feature type="region of interest" description="Disordered" evidence="1">
    <location>
        <begin position="272"/>
        <end position="320"/>
    </location>
</feature>
<feature type="region of interest" description="Disordered" evidence="1">
    <location>
        <begin position="363"/>
        <end position="393"/>
    </location>
</feature>
<organism evidence="2 3">
    <name type="scientific">Theobroma cacao</name>
    <name type="common">Cacao</name>
    <name type="synonym">Cocoa</name>
    <dbReference type="NCBI Taxonomy" id="3641"/>
    <lineage>
        <taxon>Eukaryota</taxon>
        <taxon>Viridiplantae</taxon>
        <taxon>Streptophyta</taxon>
        <taxon>Embryophyta</taxon>
        <taxon>Tracheophyta</taxon>
        <taxon>Spermatophyta</taxon>
        <taxon>Magnoliopsida</taxon>
        <taxon>eudicotyledons</taxon>
        <taxon>Gunneridae</taxon>
        <taxon>Pentapetalae</taxon>
        <taxon>rosids</taxon>
        <taxon>malvids</taxon>
        <taxon>Malvales</taxon>
        <taxon>Malvaceae</taxon>
        <taxon>Byttnerioideae</taxon>
        <taxon>Theobroma</taxon>
    </lineage>
</organism>
<dbReference type="EMBL" id="CM001879">
    <property type="protein sequence ID" value="EOX95629.1"/>
    <property type="molecule type" value="Genomic_DNA"/>
</dbReference>
<evidence type="ECO:0000256" key="1">
    <source>
        <dbReference type="SAM" id="MobiDB-lite"/>
    </source>
</evidence>
<dbReference type="Proteomes" id="UP000026915">
    <property type="component" value="Chromosome 1"/>
</dbReference>
<protein>
    <submittedName>
        <fullName evidence="2">Uncharacterized protein</fullName>
    </submittedName>
</protein>
<feature type="compositionally biased region" description="Pro residues" evidence="1">
    <location>
        <begin position="20"/>
        <end position="39"/>
    </location>
</feature>
<accession>A0A061DS56</accession>
<dbReference type="OMA" id="NASCTHH"/>
<dbReference type="HOGENOM" id="CLU_051588_0_0_1"/>
<dbReference type="PRINTS" id="PR01217">
    <property type="entry name" value="PRICHEXTENSN"/>
</dbReference>
<feature type="compositionally biased region" description="Basic and acidic residues" evidence="1">
    <location>
        <begin position="294"/>
        <end position="315"/>
    </location>
</feature>
<feature type="compositionally biased region" description="Low complexity" evidence="1">
    <location>
        <begin position="168"/>
        <end position="191"/>
    </location>
</feature>
<feature type="compositionally biased region" description="Low complexity" evidence="1">
    <location>
        <begin position="364"/>
        <end position="376"/>
    </location>
</feature>
<feature type="compositionally biased region" description="Polar residues" evidence="1">
    <location>
        <begin position="118"/>
        <end position="129"/>
    </location>
</feature>
<keyword evidence="3" id="KW-1185">Reference proteome</keyword>
<feature type="compositionally biased region" description="Low complexity" evidence="1">
    <location>
        <begin position="40"/>
        <end position="79"/>
    </location>
</feature>
<dbReference type="PANTHER" id="PTHR33472">
    <property type="entry name" value="OS01G0106600 PROTEIN"/>
    <property type="match status" value="1"/>
</dbReference>
<dbReference type="Gramene" id="EOX95629">
    <property type="protein sequence ID" value="EOX95629"/>
    <property type="gene ID" value="TCM_005083"/>
</dbReference>
<dbReference type="InParanoid" id="A0A061DS56"/>
<reference evidence="2 3" key="1">
    <citation type="journal article" date="2013" name="Genome Biol.">
        <title>The genome sequence of the most widely cultivated cacao type and its use to identify candidate genes regulating pod color.</title>
        <authorList>
            <person name="Motamayor J.C."/>
            <person name="Mockaitis K."/>
            <person name="Schmutz J."/>
            <person name="Haiminen N."/>
            <person name="Iii D.L."/>
            <person name="Cornejo O."/>
            <person name="Findley S.D."/>
            <person name="Zheng P."/>
            <person name="Utro F."/>
            <person name="Royaert S."/>
            <person name="Saski C."/>
            <person name="Jenkins J."/>
            <person name="Podicheti R."/>
            <person name="Zhao M."/>
            <person name="Scheffler B.E."/>
            <person name="Stack J.C."/>
            <person name="Feltus F.A."/>
            <person name="Mustiga G.M."/>
            <person name="Amores F."/>
            <person name="Phillips W."/>
            <person name="Marelli J.P."/>
            <person name="May G.D."/>
            <person name="Shapiro H."/>
            <person name="Ma J."/>
            <person name="Bustamante C.D."/>
            <person name="Schnell R.J."/>
            <person name="Main D."/>
            <person name="Gilbert D."/>
            <person name="Parida L."/>
            <person name="Kuhn D.N."/>
        </authorList>
    </citation>
    <scope>NUCLEOTIDE SEQUENCE [LARGE SCALE GENOMIC DNA]</scope>
    <source>
        <strain evidence="3">cv. Matina 1-6</strain>
    </source>
</reference>
<feature type="region of interest" description="Disordered" evidence="1">
    <location>
        <begin position="1"/>
        <end position="239"/>
    </location>
</feature>
<name>A0A061DS56_THECC</name>
<dbReference type="eggNOG" id="ENOG502RZCS">
    <property type="taxonomic scope" value="Eukaryota"/>
</dbReference>
<dbReference type="PANTHER" id="PTHR33472:SF1">
    <property type="entry name" value="EXTENSIN-RELATED"/>
    <property type="match status" value="1"/>
</dbReference>
<feature type="compositionally biased region" description="Basic and acidic residues" evidence="1">
    <location>
        <begin position="377"/>
        <end position="387"/>
    </location>
</feature>
<feature type="compositionally biased region" description="Low complexity" evidence="1">
    <location>
        <begin position="90"/>
        <end position="115"/>
    </location>
</feature>
<dbReference type="AlphaFoldDB" id="A0A061DS56"/>
<sequence length="446" mass="46486">MSSQAAPARPWFRLASIARPTPPQAPPPPTEPAPGPPRPAAVRPTFRPVAQPQGTAAAAPPVGGVSSVPPSPVAVGRASQPSSPADRKPTTSTSSVPSSPVRTVPTVTATAAGPTISPPKSATIASVPSSPAKPVATTASVPTSPAKPVVTIASVPTSPAKPVVTIASVPSSPAKTAPTTSSVTSSPTQKPASSIATATRVPSPPASTTAVKLATQSPIQSPKIKPPTAPPPSPLILPPSQLKARDELEPKIPVEVEQKTVLVQTRIDKPKPERVVTAQKDLGDTYKPSILLHGMKEPSKNGETKEKGHDKKFSSDSEDSSMRVITIAGENKGAFMELIQSPHKNGFQGNHREQKRTNLSRTISDGSDYQSYSSSEEGVRKVKDKSNTSRTMPMNAFMNSNVQGVNNSIVYNSSCTHHDPGVHLSLLRKPSGGGFQVKERTNGYNS</sequence>
<evidence type="ECO:0000313" key="2">
    <source>
        <dbReference type="EMBL" id="EOX95629.1"/>
    </source>
</evidence>
<feature type="compositionally biased region" description="Pro residues" evidence="1">
    <location>
        <begin position="224"/>
        <end position="237"/>
    </location>
</feature>
<gene>
    <name evidence="2" type="ORF">TCM_005083</name>
</gene>
<feature type="compositionally biased region" description="Polar residues" evidence="1">
    <location>
        <begin position="206"/>
        <end position="219"/>
    </location>
</feature>